<evidence type="ECO:0000313" key="2">
    <source>
        <dbReference type="Proteomes" id="UP000711407"/>
    </source>
</evidence>
<evidence type="ECO:0000313" key="1">
    <source>
        <dbReference type="EMBL" id="HJE39518.1"/>
    </source>
</evidence>
<reference evidence="1" key="2">
    <citation type="submission" date="2021-09" db="EMBL/GenBank/DDBJ databases">
        <authorList>
            <person name="Gilroy R."/>
        </authorList>
    </citation>
    <scope>NUCLEOTIDE SEQUENCE</scope>
    <source>
        <strain evidence="1">4100</strain>
    </source>
</reference>
<dbReference type="AlphaFoldDB" id="A0A921E8M6"/>
<protein>
    <submittedName>
        <fullName evidence="1">Outer membrane beta-barrel family protein</fullName>
    </submittedName>
</protein>
<sequence>MRSVIILIMAMVSVLPAGAKKFVYKFHATPISQALVTLSHDHGDIDISFIYKELDNYKTSAAIDTDEPYEAIRQIVGLNPVSVVEKRGIFYVEALQRGKYVYMGRAIGQNREPVVAATVMLLAPRDSSVITYGITDDAGRFVIPCDRQRVIGKVSCIGYKPKIQPFSSFAVGDIVMEGLPIRLATVSVEAQTALAYSDRDVFIPTSRQKGTAQDGIDLLRRMAMPQIKIGIADNAVTTPSGDPVAIYINYVKASPEELEGLNTSDVRKVEYFYSPTDSRFMGDRNVVNFIMQTYVYGGYTKLTLSEQFLTGLQSNASVYSKFAYGRMTYDIYVGSRNIDNRHNGTSSISSYRLAPSGGESVWVSRQQSLESSRLVQNVIPASLRASYASDKFQMHSTVSFVYQETPKDRVAGSLGFVPDVMEAKSYSQDAGSRVRTAAYNGNFNFRLPGSYNLTVWPYVSYSRNSQSSHYAAGASSIVNDAREDATYLSVSAMGQKTVADVHSFSLRGFGGHSDYRVDYLGSTSASDRITESWGGGSVQYGYYADKVSTDLQVGLRYQRNVTNATVERELYPFVNARVGWSPNRRHSLNLSLTYAKEPMDANLKSPNVLQDNELLYYCGNPNLRYSPNIIANLAYNWIPTGWLRVSPYVNFFCMFDRYVPVYSAYGSGQAVIRRYENNGDHFRTRVGLSATATLLDGRLQIQLSPAQYFSKSTGYYDMDYNPLDFQGSVMWYIGKFYISGDYSSKYKTLWSNSGTIYEDKSQLRLGGGWSDANWNVRLTVSNPLRTSWDSGTRVLETPVYTERHTYYGVKSHCDLALSVTYTLGYGKKVSRGNEVGAHSGTPSAILK</sequence>
<proteinExistence type="predicted"/>
<dbReference type="Proteomes" id="UP000711407">
    <property type="component" value="Unassembled WGS sequence"/>
</dbReference>
<reference evidence="1" key="1">
    <citation type="journal article" date="2021" name="PeerJ">
        <title>Extensive microbial diversity within the chicken gut microbiome revealed by metagenomics and culture.</title>
        <authorList>
            <person name="Gilroy R."/>
            <person name="Ravi A."/>
            <person name="Getino M."/>
            <person name="Pursley I."/>
            <person name="Horton D.L."/>
            <person name="Alikhan N.F."/>
            <person name="Baker D."/>
            <person name="Gharbi K."/>
            <person name="Hall N."/>
            <person name="Watson M."/>
            <person name="Adriaenssens E.M."/>
            <person name="Foster-Nyarko E."/>
            <person name="Jarju S."/>
            <person name="Secka A."/>
            <person name="Antonio M."/>
            <person name="Oren A."/>
            <person name="Chaudhuri R.R."/>
            <person name="La Ragione R."/>
            <person name="Hildebrand F."/>
            <person name="Pallen M.J."/>
        </authorList>
    </citation>
    <scope>NUCLEOTIDE SEQUENCE</scope>
    <source>
        <strain evidence="1">4100</strain>
    </source>
</reference>
<accession>A0A921E8M6</accession>
<name>A0A921E8M6_9BACT</name>
<organism evidence="1 2">
    <name type="scientific">Candidatus Amulumruptor caecigallinarius</name>
    <dbReference type="NCBI Taxonomy" id="2109911"/>
    <lineage>
        <taxon>Bacteria</taxon>
        <taxon>Pseudomonadati</taxon>
        <taxon>Bacteroidota</taxon>
        <taxon>Bacteroidia</taxon>
        <taxon>Bacteroidales</taxon>
        <taxon>Muribaculaceae</taxon>
        <taxon>Candidatus Amulumruptor</taxon>
    </lineage>
</organism>
<gene>
    <name evidence="1" type="ORF">K8V47_07170</name>
</gene>
<dbReference type="EMBL" id="DYXT01000037">
    <property type="protein sequence ID" value="HJE39518.1"/>
    <property type="molecule type" value="Genomic_DNA"/>
</dbReference>
<dbReference type="SUPFAM" id="SSF56935">
    <property type="entry name" value="Porins"/>
    <property type="match status" value="1"/>
</dbReference>
<comment type="caution">
    <text evidence="1">The sequence shown here is derived from an EMBL/GenBank/DDBJ whole genome shotgun (WGS) entry which is preliminary data.</text>
</comment>